<feature type="transmembrane region" description="Helical" evidence="6">
    <location>
        <begin position="614"/>
        <end position="636"/>
    </location>
</feature>
<keyword evidence="2 6" id="KW-0812">Transmembrane</keyword>
<dbReference type="OMA" id="IMHPPAN"/>
<dbReference type="GeneID" id="93579936"/>
<feature type="transmembrane region" description="Helical" evidence="6">
    <location>
        <begin position="383"/>
        <end position="403"/>
    </location>
</feature>
<dbReference type="GO" id="GO:0022857">
    <property type="term" value="F:transmembrane transporter activity"/>
    <property type="evidence" value="ECO:0007669"/>
    <property type="project" value="InterPro"/>
</dbReference>
<comment type="subcellular location">
    <subcellularLocation>
        <location evidence="1">Membrane</location>
        <topology evidence="1">Multi-pass membrane protein</topology>
    </subcellularLocation>
</comment>
<feature type="transmembrane region" description="Helical" evidence="6">
    <location>
        <begin position="519"/>
        <end position="539"/>
    </location>
</feature>
<dbReference type="InterPro" id="IPR036259">
    <property type="entry name" value="MFS_trans_sf"/>
</dbReference>
<keyword evidence="8" id="KW-1185">Reference proteome</keyword>
<proteinExistence type="predicted"/>
<evidence type="ECO:0008006" key="9">
    <source>
        <dbReference type="Google" id="ProtNLM"/>
    </source>
</evidence>
<feature type="transmembrane region" description="Helical" evidence="6">
    <location>
        <begin position="729"/>
        <end position="752"/>
    </location>
</feature>
<feature type="transmembrane region" description="Helical" evidence="6">
    <location>
        <begin position="764"/>
        <end position="783"/>
    </location>
</feature>
<dbReference type="InterPro" id="IPR008775">
    <property type="entry name" value="Phytyl_CoA_dOase-like"/>
</dbReference>
<dbReference type="Pfam" id="PF05721">
    <property type="entry name" value="PhyH"/>
    <property type="match status" value="1"/>
</dbReference>
<dbReference type="Gene3D" id="2.60.120.620">
    <property type="entry name" value="q2cbj1_9rhob like domain"/>
    <property type="match status" value="1"/>
</dbReference>
<protein>
    <recommendedName>
        <fullName evidence="9">Major facilitator superfamily (MFS) profile domain-containing protein</fullName>
    </recommendedName>
</protein>
<organism evidence="7 8">
    <name type="scientific">Aspergillus brasiliensis (strain CBS 101740 / IMI 381727 / IBT 21946)</name>
    <dbReference type="NCBI Taxonomy" id="767769"/>
    <lineage>
        <taxon>Eukaryota</taxon>
        <taxon>Fungi</taxon>
        <taxon>Dikarya</taxon>
        <taxon>Ascomycota</taxon>
        <taxon>Pezizomycotina</taxon>
        <taxon>Eurotiomycetes</taxon>
        <taxon>Eurotiomycetidae</taxon>
        <taxon>Eurotiales</taxon>
        <taxon>Aspergillaceae</taxon>
        <taxon>Aspergillus</taxon>
        <taxon>Aspergillus subgen. Circumdati</taxon>
    </lineage>
</organism>
<evidence type="ECO:0000256" key="6">
    <source>
        <dbReference type="SAM" id="Phobius"/>
    </source>
</evidence>
<evidence type="ECO:0000256" key="5">
    <source>
        <dbReference type="SAM" id="MobiDB-lite"/>
    </source>
</evidence>
<sequence>MAPSRVDTPEPIASPVPGKLESTKAQQTQYGDFRDDFFRDGYAVVKGVLSKERASQYQSEALTWLESFGLGFDRNDKSTWKKENLPQSWKGGMYLHFSAAHEKYVWDVRCEPEVIAPFAKLWGTDELVVSFDTVNITLPQSIVGAYDSQPWPHCDQAPERKGLVCVQGIVNLSNSGPDDGGLIVMKGSAPLFDKFFEENPVTGPTPWRTAKHKDFHPFHDKDLDWYRERGCELIKVCAEPGDLILWDSRQMHWAQFGTSDLVRTIVYATYTPAAWMSEEDREKKKEMFEKFETTTHWPHTNFWTHGKAMVKVDGKEVVDPLERDEPLTKPERNPLNYPQWQKWVITFVLGLFSVLGVLVTSGMGPFVTIMQAYYDYDSHTDDLMTYPTLFMGIGNLIAMPLAMAIGRRPVFLASALILTVGSIWCAASTSLSSHIAGRDVLSLAAGQSEALCPLIIQVHLLPLYSILHKSKSLTKCIQEIHFVHERSSRLAWFSAIQSIGTAALTIATSYLVSSLGWRWWYGVFSIASGLVFIAAFTLVPESRYDRPTDAFEGEVHVHHDGEEQITVHATTKNRVPLDFINYKARSWKHTLKIMHPPANWKDALTCYKQMGQCILFPNILWVVLMNSVSLGIYVIGTTEYSSILGAPPYNYKTTSLGLVQAGQIVVSMIMVPVLGYGGDQLYKWVASRRNGTVEAEIRLIPMILPIVVLLISCVIYGRAASEPTQWSPWAITTTFSGMYFAYIGIILSGYTYSLDSYGERAAPILVLICAIRGFISFGISFGITKFVTEKGFQGALDICAIIAGVVAALGIPVFIFGGWIRKVTMKYAVDGRSAEF</sequence>
<dbReference type="InterPro" id="IPR005828">
    <property type="entry name" value="MFS_sugar_transport-like"/>
</dbReference>
<feature type="transmembrane region" description="Helical" evidence="6">
    <location>
        <begin position="343"/>
        <end position="363"/>
    </location>
</feature>
<feature type="transmembrane region" description="Helical" evidence="6">
    <location>
        <begin position="656"/>
        <end position="678"/>
    </location>
</feature>
<name>A0A1L9UHM1_ASPBC</name>
<evidence type="ECO:0000256" key="2">
    <source>
        <dbReference type="ARBA" id="ARBA00022692"/>
    </source>
</evidence>
<evidence type="ECO:0000256" key="3">
    <source>
        <dbReference type="ARBA" id="ARBA00022989"/>
    </source>
</evidence>
<dbReference type="STRING" id="767769.A0A1L9UHM1"/>
<evidence type="ECO:0000256" key="4">
    <source>
        <dbReference type="ARBA" id="ARBA00023136"/>
    </source>
</evidence>
<dbReference type="RefSeq" id="XP_067478456.1">
    <property type="nucleotide sequence ID" value="XM_067627448.1"/>
</dbReference>
<dbReference type="VEuPathDB" id="FungiDB:ASPBRDRAFT_55828"/>
<dbReference type="AlphaFoldDB" id="A0A1L9UHM1"/>
<evidence type="ECO:0000313" key="7">
    <source>
        <dbReference type="EMBL" id="OJJ71208.1"/>
    </source>
</evidence>
<dbReference type="GO" id="GO:0016020">
    <property type="term" value="C:membrane"/>
    <property type="evidence" value="ECO:0007669"/>
    <property type="project" value="UniProtKB-SubCell"/>
</dbReference>
<feature type="transmembrane region" description="Helical" evidence="6">
    <location>
        <begin position="795"/>
        <end position="816"/>
    </location>
</feature>
<dbReference type="Pfam" id="PF07690">
    <property type="entry name" value="MFS_1"/>
    <property type="match status" value="1"/>
</dbReference>
<dbReference type="Pfam" id="PF00083">
    <property type="entry name" value="Sugar_tr"/>
    <property type="match status" value="1"/>
</dbReference>
<reference evidence="8" key="1">
    <citation type="journal article" date="2017" name="Genome Biol.">
        <title>Comparative genomics reveals high biological diversity and specific adaptations in the industrially and medically important fungal genus Aspergillus.</title>
        <authorList>
            <person name="de Vries R.P."/>
            <person name="Riley R."/>
            <person name="Wiebenga A."/>
            <person name="Aguilar-Osorio G."/>
            <person name="Amillis S."/>
            <person name="Uchima C.A."/>
            <person name="Anderluh G."/>
            <person name="Asadollahi M."/>
            <person name="Askin M."/>
            <person name="Barry K."/>
            <person name="Battaglia E."/>
            <person name="Bayram O."/>
            <person name="Benocci T."/>
            <person name="Braus-Stromeyer S.A."/>
            <person name="Caldana C."/>
            <person name="Canovas D."/>
            <person name="Cerqueira G.C."/>
            <person name="Chen F."/>
            <person name="Chen W."/>
            <person name="Choi C."/>
            <person name="Clum A."/>
            <person name="Dos Santos R.A."/>
            <person name="Damasio A.R."/>
            <person name="Diallinas G."/>
            <person name="Emri T."/>
            <person name="Fekete E."/>
            <person name="Flipphi M."/>
            <person name="Freyberg S."/>
            <person name="Gallo A."/>
            <person name="Gournas C."/>
            <person name="Habgood R."/>
            <person name="Hainaut M."/>
            <person name="Harispe M.L."/>
            <person name="Henrissat B."/>
            <person name="Hilden K.S."/>
            <person name="Hope R."/>
            <person name="Hossain A."/>
            <person name="Karabika E."/>
            <person name="Karaffa L."/>
            <person name="Karanyi Z."/>
            <person name="Krasevec N."/>
            <person name="Kuo A."/>
            <person name="Kusch H."/>
            <person name="LaButti K."/>
            <person name="Lagendijk E.L."/>
            <person name="Lapidus A."/>
            <person name="Levasseur A."/>
            <person name="Lindquist E."/>
            <person name="Lipzen A."/>
            <person name="Logrieco A.F."/>
            <person name="MacCabe A."/>
            <person name="Maekelae M.R."/>
            <person name="Malavazi I."/>
            <person name="Melin P."/>
            <person name="Meyer V."/>
            <person name="Mielnichuk N."/>
            <person name="Miskei M."/>
            <person name="Molnar A.P."/>
            <person name="Mule G."/>
            <person name="Ngan C.Y."/>
            <person name="Orejas M."/>
            <person name="Orosz E."/>
            <person name="Ouedraogo J.P."/>
            <person name="Overkamp K.M."/>
            <person name="Park H.-S."/>
            <person name="Perrone G."/>
            <person name="Piumi F."/>
            <person name="Punt P.J."/>
            <person name="Ram A.F."/>
            <person name="Ramon A."/>
            <person name="Rauscher S."/>
            <person name="Record E."/>
            <person name="Riano-Pachon D.M."/>
            <person name="Robert V."/>
            <person name="Roehrig J."/>
            <person name="Ruller R."/>
            <person name="Salamov A."/>
            <person name="Salih N.S."/>
            <person name="Samson R.A."/>
            <person name="Sandor E."/>
            <person name="Sanguinetti M."/>
            <person name="Schuetze T."/>
            <person name="Sepcic K."/>
            <person name="Shelest E."/>
            <person name="Sherlock G."/>
            <person name="Sophianopoulou V."/>
            <person name="Squina F.M."/>
            <person name="Sun H."/>
            <person name="Susca A."/>
            <person name="Todd R.B."/>
            <person name="Tsang A."/>
            <person name="Unkles S.E."/>
            <person name="van de Wiele N."/>
            <person name="van Rossen-Uffink D."/>
            <person name="Oliveira J.V."/>
            <person name="Vesth T.C."/>
            <person name="Visser J."/>
            <person name="Yu J.-H."/>
            <person name="Zhou M."/>
            <person name="Andersen M.R."/>
            <person name="Archer D.B."/>
            <person name="Baker S.E."/>
            <person name="Benoit I."/>
            <person name="Brakhage A.A."/>
            <person name="Braus G.H."/>
            <person name="Fischer R."/>
            <person name="Frisvad J.C."/>
            <person name="Goldman G.H."/>
            <person name="Houbraken J."/>
            <person name="Oakley B."/>
            <person name="Pocsi I."/>
            <person name="Scazzocchio C."/>
            <person name="Seiboth B."/>
            <person name="vanKuyk P.A."/>
            <person name="Wortman J."/>
            <person name="Dyer P.S."/>
            <person name="Grigoriev I.V."/>
        </authorList>
    </citation>
    <scope>NUCLEOTIDE SEQUENCE [LARGE SCALE GENOMIC DNA]</scope>
    <source>
        <strain evidence="8">CBS 101740 / IMI 381727 / IBT 21946</strain>
    </source>
</reference>
<dbReference type="PANTHER" id="PTHR31630:SF6">
    <property type="entry name" value="PHYTANOYL-COA DIOXYGENASE-RELATED"/>
    <property type="match status" value="1"/>
</dbReference>
<keyword evidence="3 6" id="KW-1133">Transmembrane helix</keyword>
<feature type="transmembrane region" description="Helical" evidence="6">
    <location>
        <begin position="410"/>
        <end position="430"/>
    </location>
</feature>
<gene>
    <name evidence="7" type="ORF">ASPBRDRAFT_55828</name>
</gene>
<accession>A0A1L9UHM1</accession>
<feature type="transmembrane region" description="Helical" evidence="6">
    <location>
        <begin position="450"/>
        <end position="467"/>
    </location>
</feature>
<feature type="transmembrane region" description="Helical" evidence="6">
    <location>
        <begin position="699"/>
        <end position="717"/>
    </location>
</feature>
<dbReference type="SUPFAM" id="SSF103473">
    <property type="entry name" value="MFS general substrate transporter"/>
    <property type="match status" value="1"/>
</dbReference>
<dbReference type="PANTHER" id="PTHR31630">
    <property type="entry name" value="PHYTANOYL-COA DIOXYGENASE-RELATED-RELATED"/>
    <property type="match status" value="1"/>
</dbReference>
<keyword evidence="4 6" id="KW-0472">Membrane</keyword>
<dbReference type="Proteomes" id="UP000184499">
    <property type="component" value="Unassembled WGS sequence"/>
</dbReference>
<dbReference type="OrthoDB" id="445007at2759"/>
<dbReference type="Gene3D" id="1.20.1250.20">
    <property type="entry name" value="MFS general substrate transporter like domains"/>
    <property type="match status" value="1"/>
</dbReference>
<dbReference type="InterPro" id="IPR011701">
    <property type="entry name" value="MFS"/>
</dbReference>
<dbReference type="EMBL" id="KV878685">
    <property type="protein sequence ID" value="OJJ71208.1"/>
    <property type="molecule type" value="Genomic_DNA"/>
</dbReference>
<feature type="region of interest" description="Disordered" evidence="5">
    <location>
        <begin position="1"/>
        <end position="25"/>
    </location>
</feature>
<feature type="transmembrane region" description="Helical" evidence="6">
    <location>
        <begin position="490"/>
        <end position="513"/>
    </location>
</feature>
<evidence type="ECO:0000313" key="8">
    <source>
        <dbReference type="Proteomes" id="UP000184499"/>
    </source>
</evidence>
<evidence type="ECO:0000256" key="1">
    <source>
        <dbReference type="ARBA" id="ARBA00004141"/>
    </source>
</evidence>
<dbReference type="SUPFAM" id="SSF51197">
    <property type="entry name" value="Clavaminate synthase-like"/>
    <property type="match status" value="1"/>
</dbReference>